<proteinExistence type="predicted"/>
<sequence>MSEPSPSPIFDTFHSNTTALPTEITTQILAHVIKDARPSPLGGGVRTHAAHHPVASVSSIFRSIYFNLSYSISTKRRETTPAKLRNGEALEFSDLKTLSAFFEHGPGRDATSLHNVRFLSVSYLDDENATGWGQRTTYYAYEAFEYLYKHWGSMRISWLRLCIPYPRSISSIDDPGLWSLLKLRNLPHLIIRGPYGCITPEVRKHLKARTRTKKLFPWRPLGLENVGGRKWSSQMTWGEQYQLLDSRYKYLHDRGTVTERRNMQRNAYHKQRRRWPMLLKRSRKVRV</sequence>
<organism evidence="1 2">
    <name type="scientific">Rhynchosporium agropyri</name>
    <dbReference type="NCBI Taxonomy" id="914238"/>
    <lineage>
        <taxon>Eukaryota</taxon>
        <taxon>Fungi</taxon>
        <taxon>Dikarya</taxon>
        <taxon>Ascomycota</taxon>
        <taxon>Pezizomycotina</taxon>
        <taxon>Leotiomycetes</taxon>
        <taxon>Helotiales</taxon>
        <taxon>Ploettnerulaceae</taxon>
        <taxon>Rhynchosporium</taxon>
    </lineage>
</organism>
<name>A0A1E1LI81_9HELO</name>
<reference evidence="2" key="1">
    <citation type="submission" date="2016-03" db="EMBL/GenBank/DDBJ databases">
        <authorList>
            <person name="Guldener U."/>
        </authorList>
    </citation>
    <scope>NUCLEOTIDE SEQUENCE [LARGE SCALE GENOMIC DNA]</scope>
    <source>
        <strain evidence="2">04CH-RAC-A.6.1</strain>
    </source>
</reference>
<dbReference type="Proteomes" id="UP000178912">
    <property type="component" value="Unassembled WGS sequence"/>
</dbReference>
<dbReference type="AlphaFoldDB" id="A0A1E1LI81"/>
<dbReference type="EMBL" id="FJUX01000125">
    <property type="protein sequence ID" value="CZT10240.1"/>
    <property type="molecule type" value="Genomic_DNA"/>
</dbReference>
<accession>A0A1E1LI81</accession>
<protein>
    <submittedName>
        <fullName evidence="1">Uncharacterized protein</fullName>
    </submittedName>
</protein>
<dbReference type="OrthoDB" id="3516495at2759"/>
<keyword evidence="2" id="KW-1185">Reference proteome</keyword>
<evidence type="ECO:0000313" key="1">
    <source>
        <dbReference type="EMBL" id="CZT10240.1"/>
    </source>
</evidence>
<evidence type="ECO:0000313" key="2">
    <source>
        <dbReference type="Proteomes" id="UP000178912"/>
    </source>
</evidence>
<gene>
    <name evidence="1" type="ORF">RAG0_14773</name>
</gene>